<comment type="caution">
    <text evidence="2">The sequence shown here is derived from an EMBL/GenBank/DDBJ whole genome shotgun (WGS) entry which is preliminary data.</text>
</comment>
<evidence type="ECO:0000313" key="2">
    <source>
        <dbReference type="EMBL" id="PKI46029.1"/>
    </source>
</evidence>
<proteinExistence type="predicted"/>
<dbReference type="EMBL" id="PGOL01002677">
    <property type="protein sequence ID" value="PKI46029.1"/>
    <property type="molecule type" value="Genomic_DNA"/>
</dbReference>
<feature type="region of interest" description="Disordered" evidence="1">
    <location>
        <begin position="54"/>
        <end position="78"/>
    </location>
</feature>
<accession>A0A2I0IPW5</accession>
<name>A0A2I0IPW5_PUNGR</name>
<sequence>MGGGEPNKEDLKRGKEKAMGFYNVGEEYLPANPNACAEKSENPQLARQIDPQLNTSLSLGTSGNSQLIGQPTPSARSLPHTRLPQLVLSLTDLLSPTPLAHDSLSLETPSAHGSLSSLSFPIPQCRRPRLPLTGVPLVLSHGGGSGAVDFGRLHCSRSCRIAIDTSRTPLVVVHMHP</sequence>
<keyword evidence="3" id="KW-1185">Reference proteome</keyword>
<feature type="compositionally biased region" description="Polar residues" evidence="1">
    <location>
        <begin position="54"/>
        <end position="75"/>
    </location>
</feature>
<dbReference type="Proteomes" id="UP000233551">
    <property type="component" value="Unassembled WGS sequence"/>
</dbReference>
<reference evidence="2 3" key="1">
    <citation type="submission" date="2017-11" db="EMBL/GenBank/DDBJ databases">
        <title>De-novo sequencing of pomegranate (Punica granatum L.) genome.</title>
        <authorList>
            <person name="Akparov Z."/>
            <person name="Amiraslanov A."/>
            <person name="Hajiyeva S."/>
            <person name="Abbasov M."/>
            <person name="Kaur K."/>
            <person name="Hamwieh A."/>
            <person name="Solovyev V."/>
            <person name="Salamov A."/>
            <person name="Braich B."/>
            <person name="Kosarev P."/>
            <person name="Mahmoud A."/>
            <person name="Hajiyev E."/>
            <person name="Babayeva S."/>
            <person name="Izzatullayeva V."/>
            <person name="Mammadov A."/>
            <person name="Mammadov A."/>
            <person name="Sharifova S."/>
            <person name="Ojaghi J."/>
            <person name="Eynullazada K."/>
            <person name="Bayramov B."/>
            <person name="Abdulazimova A."/>
            <person name="Shahmuradov I."/>
        </authorList>
    </citation>
    <scope>NUCLEOTIDE SEQUENCE [LARGE SCALE GENOMIC DNA]</scope>
    <source>
        <strain evidence="3">cv. AG2017</strain>
        <tissue evidence="2">Leaf</tissue>
    </source>
</reference>
<evidence type="ECO:0000313" key="3">
    <source>
        <dbReference type="Proteomes" id="UP000233551"/>
    </source>
</evidence>
<dbReference type="AlphaFoldDB" id="A0A2I0IPW5"/>
<protein>
    <submittedName>
        <fullName evidence="2">Uncharacterized protein</fullName>
    </submittedName>
</protein>
<gene>
    <name evidence="2" type="ORF">CRG98_033558</name>
</gene>
<evidence type="ECO:0000256" key="1">
    <source>
        <dbReference type="SAM" id="MobiDB-lite"/>
    </source>
</evidence>
<organism evidence="2 3">
    <name type="scientific">Punica granatum</name>
    <name type="common">Pomegranate</name>
    <dbReference type="NCBI Taxonomy" id="22663"/>
    <lineage>
        <taxon>Eukaryota</taxon>
        <taxon>Viridiplantae</taxon>
        <taxon>Streptophyta</taxon>
        <taxon>Embryophyta</taxon>
        <taxon>Tracheophyta</taxon>
        <taxon>Spermatophyta</taxon>
        <taxon>Magnoliopsida</taxon>
        <taxon>eudicotyledons</taxon>
        <taxon>Gunneridae</taxon>
        <taxon>Pentapetalae</taxon>
        <taxon>rosids</taxon>
        <taxon>malvids</taxon>
        <taxon>Myrtales</taxon>
        <taxon>Lythraceae</taxon>
        <taxon>Punica</taxon>
    </lineage>
</organism>